<dbReference type="EMBL" id="KK583224">
    <property type="protein sequence ID" value="KDO26394.1"/>
    <property type="molecule type" value="Genomic_DNA"/>
</dbReference>
<dbReference type="SUPFAM" id="SSF55961">
    <property type="entry name" value="Bet v1-like"/>
    <property type="match status" value="1"/>
</dbReference>
<dbReference type="InterPro" id="IPR011011">
    <property type="entry name" value="Znf_FYVE_PHD"/>
</dbReference>
<dbReference type="Pfam" id="PF01852">
    <property type="entry name" value="START"/>
    <property type="match status" value="1"/>
</dbReference>
<feature type="domain" description="START" evidence="2">
    <location>
        <begin position="171"/>
        <end position="257"/>
    </location>
</feature>
<dbReference type="Gene3D" id="3.30.530.20">
    <property type="match status" value="1"/>
</dbReference>
<evidence type="ECO:0000259" key="2">
    <source>
        <dbReference type="PROSITE" id="PS50848"/>
    </source>
</evidence>
<dbReference type="SUPFAM" id="SSF57903">
    <property type="entry name" value="FYVE/PHD zinc finger"/>
    <property type="match status" value="1"/>
</dbReference>
<dbReference type="InterPro" id="IPR013083">
    <property type="entry name" value="Znf_RING/FYVE/PHD"/>
</dbReference>
<feature type="region of interest" description="Disordered" evidence="1">
    <location>
        <begin position="1"/>
        <end position="20"/>
    </location>
</feature>
<dbReference type="PANTHER" id="PTHR13510">
    <property type="entry name" value="FYVE-FINGER-CONTAINING RAB5 EFFECTOR PROTEIN RABENOSYN-5-RELATED"/>
    <property type="match status" value="1"/>
</dbReference>
<dbReference type="VEuPathDB" id="FungiDB:SPRG_08197"/>
<organism evidence="3 4">
    <name type="scientific">Saprolegnia parasitica (strain CBS 223.65)</name>
    <dbReference type="NCBI Taxonomy" id="695850"/>
    <lineage>
        <taxon>Eukaryota</taxon>
        <taxon>Sar</taxon>
        <taxon>Stramenopiles</taxon>
        <taxon>Oomycota</taxon>
        <taxon>Saprolegniomycetes</taxon>
        <taxon>Saprolegniales</taxon>
        <taxon>Saprolegniaceae</taxon>
        <taxon>Saprolegnia</taxon>
    </lineage>
</organism>
<dbReference type="GO" id="GO:0008289">
    <property type="term" value="F:lipid binding"/>
    <property type="evidence" value="ECO:0007669"/>
    <property type="project" value="InterPro"/>
</dbReference>
<reference evidence="3 4" key="1">
    <citation type="journal article" date="2013" name="PLoS Genet.">
        <title>Distinctive expansion of potential virulence genes in the genome of the oomycete fish pathogen Saprolegnia parasitica.</title>
        <authorList>
            <person name="Jiang R.H."/>
            <person name="de Bruijn I."/>
            <person name="Haas B.J."/>
            <person name="Belmonte R."/>
            <person name="Lobach L."/>
            <person name="Christie J."/>
            <person name="van den Ackerveken G."/>
            <person name="Bottin A."/>
            <person name="Bulone V."/>
            <person name="Diaz-Moreno S.M."/>
            <person name="Dumas B."/>
            <person name="Fan L."/>
            <person name="Gaulin E."/>
            <person name="Govers F."/>
            <person name="Grenville-Briggs L.J."/>
            <person name="Horner N.R."/>
            <person name="Levin J.Z."/>
            <person name="Mammella M."/>
            <person name="Meijer H.J."/>
            <person name="Morris P."/>
            <person name="Nusbaum C."/>
            <person name="Oome S."/>
            <person name="Phillips A.J."/>
            <person name="van Rooyen D."/>
            <person name="Rzeszutek E."/>
            <person name="Saraiva M."/>
            <person name="Secombes C.J."/>
            <person name="Seidl M.F."/>
            <person name="Snel B."/>
            <person name="Stassen J.H."/>
            <person name="Sykes S."/>
            <person name="Tripathy S."/>
            <person name="van den Berg H."/>
            <person name="Vega-Arreguin J.C."/>
            <person name="Wawra S."/>
            <person name="Young S.K."/>
            <person name="Zeng Q."/>
            <person name="Dieguez-Uribeondo J."/>
            <person name="Russ C."/>
            <person name="Tyler B.M."/>
            <person name="van West P."/>
        </authorList>
    </citation>
    <scope>NUCLEOTIDE SEQUENCE [LARGE SCALE GENOMIC DNA]</scope>
    <source>
        <strain evidence="3 4">CBS 223.65</strain>
    </source>
</reference>
<sequence>MFLGMPAGLGKGNLESGTMDDREKTTSFAQNLSPEDLDYLKQIARKTCARVASASRMDAGAAIRWEPLGCKDGVDLYFGAIPDERVRSKARKYMCGVTYIMASIDEVVQLFHSKSSLQRVKDSEPQTRFNAFERDILNTRTLHKIRKRTSANPRHAISLKWMRLGSSAANMEDRDFVYLECQDTIFDEKLQRRGWVCSMHSVHLPSCPVLDGYVRGSLYRSGYVVRETSTPGTLELVCIMDMDFKGTLSEPATNLWLKARVLTVSGVRQHFESQWNTTQLPPMVHAPPKVVPEEEPEAVATHCVSCDDEFNGYNPSTTCVHCQQAVCRTCSCEIDETSQVWCTSCLIQAKQAQLFANDQVPEEVDVPEEDEIVHDTPSSPQHEPARDCIENEADDLRTGNQVEEDVADCDASIASATSEGHVSGVVQPAGFFARAWTADVDDATWHPDDEAAQIQSEIAALDDLPAPSSGMYALALRRLQRAKTLDEQKTRLAIVHVYHATAVN</sequence>
<dbReference type="Gene3D" id="3.30.40.10">
    <property type="entry name" value="Zinc/RING finger domain, C3HC4 (zinc finger)"/>
    <property type="match status" value="1"/>
</dbReference>
<proteinExistence type="predicted"/>
<dbReference type="PROSITE" id="PS50848">
    <property type="entry name" value="START"/>
    <property type="match status" value="1"/>
</dbReference>
<evidence type="ECO:0000313" key="4">
    <source>
        <dbReference type="Proteomes" id="UP000030745"/>
    </source>
</evidence>
<keyword evidence="4" id="KW-1185">Reference proteome</keyword>
<evidence type="ECO:0000256" key="1">
    <source>
        <dbReference type="SAM" id="MobiDB-lite"/>
    </source>
</evidence>
<dbReference type="GeneID" id="24130430"/>
<dbReference type="AlphaFoldDB" id="A0A067C6I8"/>
<gene>
    <name evidence="3" type="ORF">SPRG_08197</name>
</gene>
<name>A0A067C6I8_SAPPC</name>
<dbReference type="OrthoDB" id="5403181at2759"/>
<dbReference type="KEGG" id="spar:SPRG_08197"/>
<dbReference type="InterPro" id="IPR052727">
    <property type="entry name" value="Rab4/Rab5_effector"/>
</dbReference>
<dbReference type="OMA" id="VTYIMAS"/>
<dbReference type="InterPro" id="IPR023393">
    <property type="entry name" value="START-like_dom_sf"/>
</dbReference>
<protein>
    <recommendedName>
        <fullName evidence="2">START domain-containing protein</fullName>
    </recommendedName>
</protein>
<dbReference type="RefSeq" id="XP_012202832.1">
    <property type="nucleotide sequence ID" value="XM_012347442.1"/>
</dbReference>
<dbReference type="PANTHER" id="PTHR13510:SF44">
    <property type="entry name" value="RABENOSYN-5"/>
    <property type="match status" value="1"/>
</dbReference>
<accession>A0A067C6I8</accession>
<dbReference type="InterPro" id="IPR002913">
    <property type="entry name" value="START_lipid-bd_dom"/>
</dbReference>
<evidence type="ECO:0000313" key="3">
    <source>
        <dbReference type="EMBL" id="KDO26394.1"/>
    </source>
</evidence>
<dbReference type="Proteomes" id="UP000030745">
    <property type="component" value="Unassembled WGS sequence"/>
</dbReference>